<dbReference type="AlphaFoldDB" id="M4B551"/>
<sequence length="60" mass="6170">MAGSWASAKFGLVILCQSSCTSTATSPSVHNHSTTEICIVEVCSSDSGSWELVVVHPSGS</sequence>
<name>M4B551_HYAAE</name>
<reference evidence="3" key="1">
    <citation type="journal article" date="2010" name="Science">
        <title>Signatures of adaptation to obligate biotrophy in the Hyaloperonospora arabidopsidis genome.</title>
        <authorList>
            <person name="Baxter L."/>
            <person name="Tripathy S."/>
            <person name="Ishaque N."/>
            <person name="Boot N."/>
            <person name="Cabral A."/>
            <person name="Kemen E."/>
            <person name="Thines M."/>
            <person name="Ah-Fong A."/>
            <person name="Anderson R."/>
            <person name="Badejoko W."/>
            <person name="Bittner-Eddy P."/>
            <person name="Boore J.L."/>
            <person name="Chibucos M.C."/>
            <person name="Coates M."/>
            <person name="Dehal P."/>
            <person name="Delehaunty K."/>
            <person name="Dong S."/>
            <person name="Downton P."/>
            <person name="Dumas B."/>
            <person name="Fabro G."/>
            <person name="Fronick C."/>
            <person name="Fuerstenberg S.I."/>
            <person name="Fulton L."/>
            <person name="Gaulin E."/>
            <person name="Govers F."/>
            <person name="Hughes L."/>
            <person name="Humphray S."/>
            <person name="Jiang R.H."/>
            <person name="Judelson H."/>
            <person name="Kamoun S."/>
            <person name="Kyung K."/>
            <person name="Meijer H."/>
            <person name="Minx P."/>
            <person name="Morris P."/>
            <person name="Nelson J."/>
            <person name="Phuntumart V."/>
            <person name="Qutob D."/>
            <person name="Rehmany A."/>
            <person name="Rougon-Cardoso A."/>
            <person name="Ryden P."/>
            <person name="Torto-Alalibo T."/>
            <person name="Studholme D."/>
            <person name="Wang Y."/>
            <person name="Win J."/>
            <person name="Wood J."/>
            <person name="Clifton S.W."/>
            <person name="Rogers J."/>
            <person name="Van den Ackerveken G."/>
            <person name="Jones J.D."/>
            <person name="McDowell J.M."/>
            <person name="Beynon J."/>
            <person name="Tyler B.M."/>
        </authorList>
    </citation>
    <scope>NUCLEOTIDE SEQUENCE [LARGE SCALE GENOMIC DNA]</scope>
    <source>
        <strain evidence="3">Emoy2</strain>
    </source>
</reference>
<dbReference type="Proteomes" id="UP000011713">
    <property type="component" value="Unassembled WGS sequence"/>
</dbReference>
<keyword evidence="1" id="KW-0732">Signal</keyword>
<evidence type="ECO:0000313" key="2">
    <source>
        <dbReference type="EnsemblProtists" id="HpaP801401"/>
    </source>
</evidence>
<reference evidence="2" key="2">
    <citation type="submission" date="2015-06" db="UniProtKB">
        <authorList>
            <consortium name="EnsemblProtists"/>
        </authorList>
    </citation>
    <scope>IDENTIFICATION</scope>
    <source>
        <strain evidence="2">Emoy2</strain>
    </source>
</reference>
<evidence type="ECO:0000313" key="3">
    <source>
        <dbReference type="Proteomes" id="UP000011713"/>
    </source>
</evidence>
<accession>M4B551</accession>
<organism evidence="2 3">
    <name type="scientific">Hyaloperonospora arabidopsidis (strain Emoy2)</name>
    <name type="common">Downy mildew agent</name>
    <name type="synonym">Peronospora arabidopsidis</name>
    <dbReference type="NCBI Taxonomy" id="559515"/>
    <lineage>
        <taxon>Eukaryota</taxon>
        <taxon>Sar</taxon>
        <taxon>Stramenopiles</taxon>
        <taxon>Oomycota</taxon>
        <taxon>Peronosporomycetes</taxon>
        <taxon>Peronosporales</taxon>
        <taxon>Peronosporaceae</taxon>
        <taxon>Hyaloperonospora</taxon>
    </lineage>
</organism>
<dbReference type="EnsemblProtists" id="HpaT801401">
    <property type="protein sequence ID" value="HpaP801401"/>
    <property type="gene ID" value="HpaG801401"/>
</dbReference>
<evidence type="ECO:0008006" key="4">
    <source>
        <dbReference type="Google" id="ProtNLM"/>
    </source>
</evidence>
<proteinExistence type="predicted"/>
<protein>
    <recommendedName>
        <fullName evidence="4">RxLR effector candidate protein</fullName>
    </recommendedName>
</protein>
<evidence type="ECO:0000256" key="1">
    <source>
        <dbReference type="SAM" id="SignalP"/>
    </source>
</evidence>
<dbReference type="HOGENOM" id="CLU_2946588_0_0_1"/>
<feature type="signal peptide" evidence="1">
    <location>
        <begin position="1"/>
        <end position="23"/>
    </location>
</feature>
<feature type="chain" id="PRO_5004048852" description="RxLR effector candidate protein" evidence="1">
    <location>
        <begin position="24"/>
        <end position="60"/>
    </location>
</feature>
<dbReference type="VEuPathDB" id="FungiDB:HpaG801401"/>
<dbReference type="InParanoid" id="M4B551"/>
<keyword evidence="3" id="KW-1185">Reference proteome</keyword>
<dbReference type="EMBL" id="JH598325">
    <property type="status" value="NOT_ANNOTATED_CDS"/>
    <property type="molecule type" value="Genomic_DNA"/>
</dbReference>